<evidence type="ECO:0000313" key="10">
    <source>
        <dbReference type="EMBL" id="KAF7296543.1"/>
    </source>
</evidence>
<evidence type="ECO:0000256" key="4">
    <source>
        <dbReference type="ARBA" id="ARBA00022692"/>
    </source>
</evidence>
<evidence type="ECO:0000256" key="3">
    <source>
        <dbReference type="ARBA" id="ARBA00022448"/>
    </source>
</evidence>
<keyword evidence="11" id="KW-1185">Reference proteome</keyword>
<proteinExistence type="inferred from homology"/>
<dbReference type="InterPro" id="IPR018108">
    <property type="entry name" value="MCP_transmembrane"/>
</dbReference>
<feature type="repeat" description="Solcar" evidence="8">
    <location>
        <begin position="153"/>
        <end position="237"/>
    </location>
</feature>
<keyword evidence="7 8" id="KW-0472">Membrane</keyword>
<comment type="caution">
    <text evidence="10">The sequence shown here is derived from an EMBL/GenBank/DDBJ whole genome shotgun (WGS) entry which is preliminary data.</text>
</comment>
<dbReference type="Gene3D" id="1.50.40.10">
    <property type="entry name" value="Mitochondrial carrier domain"/>
    <property type="match status" value="1"/>
</dbReference>
<accession>A0A8H6SCS1</accession>
<keyword evidence="5" id="KW-0677">Repeat</keyword>
<organism evidence="10 11">
    <name type="scientific">Mycena chlorophos</name>
    <name type="common">Agaric fungus</name>
    <name type="synonym">Agaricus chlorophos</name>
    <dbReference type="NCBI Taxonomy" id="658473"/>
    <lineage>
        <taxon>Eukaryota</taxon>
        <taxon>Fungi</taxon>
        <taxon>Dikarya</taxon>
        <taxon>Basidiomycota</taxon>
        <taxon>Agaricomycotina</taxon>
        <taxon>Agaricomycetes</taxon>
        <taxon>Agaricomycetidae</taxon>
        <taxon>Agaricales</taxon>
        <taxon>Marasmiineae</taxon>
        <taxon>Mycenaceae</taxon>
        <taxon>Mycena</taxon>
    </lineage>
</organism>
<gene>
    <name evidence="10" type="ORF">HMN09_01061300</name>
</gene>
<evidence type="ECO:0008006" key="12">
    <source>
        <dbReference type="Google" id="ProtNLM"/>
    </source>
</evidence>
<protein>
    <recommendedName>
        <fullName evidence="12">Mitochondrial carrier protein</fullName>
    </recommendedName>
</protein>
<reference evidence="10" key="1">
    <citation type="submission" date="2020-05" db="EMBL/GenBank/DDBJ databases">
        <title>Mycena genomes resolve the evolution of fungal bioluminescence.</title>
        <authorList>
            <person name="Tsai I.J."/>
        </authorList>
    </citation>
    <scope>NUCLEOTIDE SEQUENCE</scope>
    <source>
        <strain evidence="10">110903Hualien_Pintung</strain>
    </source>
</reference>
<evidence type="ECO:0000256" key="1">
    <source>
        <dbReference type="ARBA" id="ARBA00004141"/>
    </source>
</evidence>
<keyword evidence="6" id="KW-1133">Transmembrane helix</keyword>
<dbReference type="PROSITE" id="PS50920">
    <property type="entry name" value="SOLCAR"/>
    <property type="match status" value="1"/>
</dbReference>
<dbReference type="AlphaFoldDB" id="A0A8H6SCS1"/>
<dbReference type="InterPro" id="IPR023395">
    <property type="entry name" value="MCP_dom_sf"/>
</dbReference>
<dbReference type="EMBL" id="JACAZE010000016">
    <property type="protein sequence ID" value="KAF7296543.1"/>
    <property type="molecule type" value="Genomic_DNA"/>
</dbReference>
<evidence type="ECO:0000256" key="5">
    <source>
        <dbReference type="ARBA" id="ARBA00022737"/>
    </source>
</evidence>
<evidence type="ECO:0000256" key="2">
    <source>
        <dbReference type="ARBA" id="ARBA00006375"/>
    </source>
</evidence>
<dbReference type="GO" id="GO:0016020">
    <property type="term" value="C:membrane"/>
    <property type="evidence" value="ECO:0007669"/>
    <property type="project" value="UniProtKB-SubCell"/>
</dbReference>
<evidence type="ECO:0000256" key="7">
    <source>
        <dbReference type="ARBA" id="ARBA00023136"/>
    </source>
</evidence>
<comment type="subcellular location">
    <subcellularLocation>
        <location evidence="1">Membrane</location>
        <topology evidence="1">Multi-pass membrane protein</topology>
    </subcellularLocation>
</comment>
<evidence type="ECO:0000256" key="9">
    <source>
        <dbReference type="RuleBase" id="RU000488"/>
    </source>
</evidence>
<sequence length="241" mass="25495">MSTSSPPTPNVLQSLLAGGLAGTAVSLLVRPEGPGLRGVYAAVFFATYNLFKDKPPLEEMRENNSWAAASALIAQFAAQNLSALLPSAAGERTGKSPHLASANNFRGFYRRCGLGIMALQFSMYEPLKATILSKSASPQRNRTGKPAHLHPHEALICGAFAGAQAGFHMTPTDVYFRRVKFPLPPTREAGAPAPRSMLAILQTEGVSAVYAGGLQRAKWAALAGSISLGVYEGVIGLLTRM</sequence>
<keyword evidence="4 8" id="KW-0812">Transmembrane</keyword>
<keyword evidence="3 9" id="KW-0813">Transport</keyword>
<evidence type="ECO:0000313" key="11">
    <source>
        <dbReference type="Proteomes" id="UP000613580"/>
    </source>
</evidence>
<dbReference type="PANTHER" id="PTHR45667">
    <property type="entry name" value="S-ADENOSYLMETHIONINE MITOCHONDRIAL CARRIER PROTEIN"/>
    <property type="match status" value="1"/>
</dbReference>
<dbReference type="SUPFAM" id="SSF103506">
    <property type="entry name" value="Mitochondrial carrier"/>
    <property type="match status" value="1"/>
</dbReference>
<evidence type="ECO:0000256" key="8">
    <source>
        <dbReference type="PROSITE-ProRule" id="PRU00282"/>
    </source>
</evidence>
<name>A0A8H6SCS1_MYCCL</name>
<dbReference type="Proteomes" id="UP000613580">
    <property type="component" value="Unassembled WGS sequence"/>
</dbReference>
<comment type="similarity">
    <text evidence="2 9">Belongs to the mitochondrial carrier (TC 2.A.29) family.</text>
</comment>
<evidence type="ECO:0000256" key="6">
    <source>
        <dbReference type="ARBA" id="ARBA00022989"/>
    </source>
</evidence>
<dbReference type="Pfam" id="PF00153">
    <property type="entry name" value="Mito_carr"/>
    <property type="match status" value="1"/>
</dbReference>